<dbReference type="OrthoDB" id="430354at2759"/>
<evidence type="ECO:0000256" key="4">
    <source>
        <dbReference type="ARBA" id="ARBA00022679"/>
    </source>
</evidence>
<dbReference type="PANTHER" id="PTHR31646:SF6">
    <property type="entry name" value="ALPHA-1,2-MANNOSYLTRANSFERASE MNN5"/>
    <property type="match status" value="1"/>
</dbReference>
<comment type="subcellular location">
    <subcellularLocation>
        <location evidence="1">Golgi apparatus</location>
    </subcellularLocation>
</comment>
<dbReference type="FunFam" id="3.90.550.10:FF:000177">
    <property type="entry name" value="MNN5p Alpha-1,2-mannosyltransferase"/>
    <property type="match status" value="1"/>
</dbReference>
<dbReference type="GO" id="GO:0000026">
    <property type="term" value="F:alpha-1,2-mannosyltransferase activity"/>
    <property type="evidence" value="ECO:0007669"/>
    <property type="project" value="EnsemblFungi"/>
</dbReference>
<dbReference type="Pfam" id="PF11051">
    <property type="entry name" value="Mannosyl_trans3"/>
    <property type="match status" value="1"/>
</dbReference>
<name>G0VAQ3_NAUCA</name>
<dbReference type="OMA" id="IMFIHAS"/>
<evidence type="ECO:0000256" key="1">
    <source>
        <dbReference type="ARBA" id="ARBA00004555"/>
    </source>
</evidence>
<reference key="2">
    <citation type="submission" date="2011-08" db="EMBL/GenBank/DDBJ databases">
        <title>Genome sequence of Naumovozyma castellii.</title>
        <authorList>
            <person name="Gordon J.L."/>
            <person name="Armisen D."/>
            <person name="Proux-Wera E."/>
            <person name="OhEigeartaigh S.S."/>
            <person name="Byrne K.P."/>
            <person name="Wolfe K.H."/>
        </authorList>
    </citation>
    <scope>NUCLEOTIDE SEQUENCE</scope>
    <source>
        <strain>Type strain:CBS 4309</strain>
    </source>
</reference>
<dbReference type="eggNOG" id="ENOG502QTWU">
    <property type="taxonomic scope" value="Eukaryota"/>
</dbReference>
<evidence type="ECO:0000256" key="5">
    <source>
        <dbReference type="ARBA" id="ARBA00023034"/>
    </source>
</evidence>
<keyword evidence="4" id="KW-0808">Transferase</keyword>
<dbReference type="HOGENOM" id="CLU_013298_1_1_1"/>
<evidence type="ECO:0000313" key="8">
    <source>
        <dbReference type="Proteomes" id="UP000001640"/>
    </source>
</evidence>
<dbReference type="AlphaFoldDB" id="G0VAQ3"/>
<comment type="pathway">
    <text evidence="2">Protein modification; protein glycosylation.</text>
</comment>
<accession>G0VAQ3</accession>
<dbReference type="GeneID" id="96902486"/>
<dbReference type="InParanoid" id="G0VAQ3"/>
<organism evidence="7 8">
    <name type="scientific">Naumovozyma castellii</name>
    <name type="common">Yeast</name>
    <name type="synonym">Saccharomyces castellii</name>
    <dbReference type="NCBI Taxonomy" id="27288"/>
    <lineage>
        <taxon>Eukaryota</taxon>
        <taxon>Fungi</taxon>
        <taxon>Dikarya</taxon>
        <taxon>Ascomycota</taxon>
        <taxon>Saccharomycotina</taxon>
        <taxon>Saccharomycetes</taxon>
        <taxon>Saccharomycetales</taxon>
        <taxon>Saccharomycetaceae</taxon>
        <taxon>Naumovozyma</taxon>
    </lineage>
</organism>
<proteinExistence type="inferred from homology"/>
<dbReference type="STRING" id="1064592.G0VAQ3"/>
<dbReference type="InterPro" id="IPR029044">
    <property type="entry name" value="Nucleotide-diphossugar_trans"/>
</dbReference>
<dbReference type="FunCoup" id="G0VAQ3">
    <property type="interactions" value="63"/>
</dbReference>
<dbReference type="GO" id="GO:0005794">
    <property type="term" value="C:Golgi apparatus"/>
    <property type="evidence" value="ECO:0007669"/>
    <property type="project" value="UniProtKB-SubCell"/>
</dbReference>
<gene>
    <name evidence="7" type="primary">NCAS0B08450</name>
    <name evidence="7" type="ordered locus">NCAS_0B08450</name>
</gene>
<dbReference type="GO" id="GO:0046354">
    <property type="term" value="P:mannan biosynthetic process"/>
    <property type="evidence" value="ECO:0007669"/>
    <property type="project" value="TreeGrafter"/>
</dbReference>
<dbReference type="EMBL" id="HE576753">
    <property type="protein sequence ID" value="CCC68929.1"/>
    <property type="molecule type" value="Genomic_DNA"/>
</dbReference>
<dbReference type="InterPro" id="IPR022751">
    <property type="entry name" value="Alpha_mannosyltransferase"/>
</dbReference>
<dbReference type="Proteomes" id="UP000001640">
    <property type="component" value="Chromosome 2"/>
</dbReference>
<evidence type="ECO:0000256" key="6">
    <source>
        <dbReference type="ARBA" id="ARBA00023180"/>
    </source>
</evidence>
<evidence type="ECO:0000256" key="2">
    <source>
        <dbReference type="ARBA" id="ARBA00004922"/>
    </source>
</evidence>
<reference evidence="7 8" key="1">
    <citation type="journal article" date="2011" name="Proc. Natl. Acad. Sci. U.S.A.">
        <title>Evolutionary erosion of yeast sex chromosomes by mating-type switching accidents.</title>
        <authorList>
            <person name="Gordon J.L."/>
            <person name="Armisen D."/>
            <person name="Proux-Wera E."/>
            <person name="Oheigeartaigh S.S."/>
            <person name="Byrne K.P."/>
            <person name="Wolfe K.H."/>
        </authorList>
    </citation>
    <scope>NUCLEOTIDE SEQUENCE [LARGE SCALE GENOMIC DNA]</scope>
    <source>
        <strain evidence="8">ATCC 76901 / BCRC 22586 / CBS 4309 / NBRC 1992 / NRRL Y-12630</strain>
    </source>
</reference>
<evidence type="ECO:0000313" key="7">
    <source>
        <dbReference type="EMBL" id="CCC68929.1"/>
    </source>
</evidence>
<comment type="similarity">
    <text evidence="3">Belongs to the MNN1/MNT family.</text>
</comment>
<keyword evidence="6" id="KW-0325">Glycoprotein</keyword>
<keyword evidence="5" id="KW-0333">Golgi apparatus</keyword>
<keyword evidence="8" id="KW-1185">Reference proteome</keyword>
<evidence type="ECO:0000256" key="3">
    <source>
        <dbReference type="ARBA" id="ARBA00009105"/>
    </source>
</evidence>
<dbReference type="PANTHER" id="PTHR31646">
    <property type="entry name" value="ALPHA-1,2-MANNOSYLTRANSFERASE MNN2"/>
    <property type="match status" value="1"/>
</dbReference>
<dbReference type="SUPFAM" id="SSF53448">
    <property type="entry name" value="Nucleotide-diphospho-sugar transferases"/>
    <property type="match status" value="1"/>
</dbReference>
<dbReference type="Gene3D" id="3.90.550.10">
    <property type="entry name" value="Spore Coat Polysaccharide Biosynthesis Protein SpsA, Chain A"/>
    <property type="match status" value="1"/>
</dbReference>
<dbReference type="RefSeq" id="XP_003675300.1">
    <property type="nucleotide sequence ID" value="XM_003675252.1"/>
</dbReference>
<dbReference type="KEGG" id="ncs:NCAS_0B08450"/>
<protein>
    <submittedName>
        <fullName evidence="7">Uncharacterized protein</fullName>
    </submittedName>
</protein>
<sequence length="586" mass="68613">MTLPFLHSIRRRKNPIFVLCALLIIYLLLHVSNYDAKDFQYQFLSGLTTAERKVPQVEAFYLDLFNSINQYRPLNPPGNWEDLRDKDKCKWSGDISVNDDGRDANERLSMENLDECFKLSSIQLNNLKRAHSGYVKNIRDKFDDKNERLTNSLFPNNVGIVTIGGGRYTVLLMTMIAKLRDTGTSLPIEVIIPPEDEGDDDFCNVILPKWNGKCVFFKDVLPDELNKKLMLQSYQIKPLAVLLSSFKKILFLDADNYAMKDLDHIFESEPFIENGLIVWPDYWRRVTPPAYYKIADINISKKKRIRNINDDITPPSYYDNKLKDRDHLLKEVPMHDLEGTIPDPTSESGQMVIDKVKHFHTLLLSLYYNLYGPSWYYQIFSQGTSGQGDKETFIAAAHALNKPYYQVTTSLGLKGFFYENEFRGIGLLQRDFQQDYAQHQLVKQTIQDHLEEYSEFKEDYKVADEFNKKLMIPPNGQPLDVMFVHASFYKYEPWDLYNERRYVNSDGTHFRGFSDLKEFNYFDMELFNFKILRDTLCSPNKKVEFKFYNDKVFSPEWDNMCTYLKDHVNFLQETHSEAVAKEEASN</sequence>